<sequence length="122" mass="12928">NNLLSSAAERWAWFKHTMASATATTLESKPSKALVLHGAKDLRLVGSRSAVSASSFFFNCLDSPANKTRNPVKLPLPQDQKCKSPFEPPASVAPISITTTTAAMATLSCASPWPWATSPPAS</sequence>
<keyword evidence="2" id="KW-1185">Reference proteome</keyword>
<dbReference type="AlphaFoldDB" id="A0A0F4YGU1"/>
<dbReference type="EMBL" id="LASV01000650">
    <property type="protein sequence ID" value="KKA17467.1"/>
    <property type="molecule type" value="Genomic_DNA"/>
</dbReference>
<comment type="caution">
    <text evidence="1">The sequence shown here is derived from an EMBL/GenBank/DDBJ whole genome shotgun (WGS) entry which is preliminary data.</text>
</comment>
<feature type="non-terminal residue" evidence="1">
    <location>
        <position position="1"/>
    </location>
</feature>
<protein>
    <submittedName>
        <fullName evidence="1">Uncharacterized protein</fullName>
    </submittedName>
</protein>
<name>A0A0F4YGU1_RASE3</name>
<dbReference type="GeneID" id="25320865"/>
<accession>A0A0F4YGU1</accession>
<gene>
    <name evidence="1" type="ORF">T310_8647</name>
</gene>
<proteinExistence type="predicted"/>
<dbReference type="RefSeq" id="XP_013324079.1">
    <property type="nucleotide sequence ID" value="XM_013468625.1"/>
</dbReference>
<reference evidence="1 2" key="1">
    <citation type="submission" date="2015-04" db="EMBL/GenBank/DDBJ databases">
        <authorList>
            <person name="Heijne W.H."/>
            <person name="Fedorova N.D."/>
            <person name="Nierman W.C."/>
            <person name="Vollebregt A.W."/>
            <person name="Zhao Z."/>
            <person name="Wu L."/>
            <person name="Kumar M."/>
            <person name="Stam H."/>
            <person name="van den Berg M.A."/>
            <person name="Pel H.J."/>
        </authorList>
    </citation>
    <scope>NUCLEOTIDE SEQUENCE [LARGE SCALE GENOMIC DNA]</scope>
    <source>
        <strain evidence="1 2">CBS 393.64</strain>
    </source>
</reference>
<organism evidence="1 2">
    <name type="scientific">Rasamsonia emersonii (strain ATCC 16479 / CBS 393.64 / IMI 116815)</name>
    <dbReference type="NCBI Taxonomy" id="1408163"/>
    <lineage>
        <taxon>Eukaryota</taxon>
        <taxon>Fungi</taxon>
        <taxon>Dikarya</taxon>
        <taxon>Ascomycota</taxon>
        <taxon>Pezizomycotina</taxon>
        <taxon>Eurotiomycetes</taxon>
        <taxon>Eurotiomycetidae</taxon>
        <taxon>Eurotiales</taxon>
        <taxon>Trichocomaceae</taxon>
        <taxon>Rasamsonia</taxon>
    </lineage>
</organism>
<dbReference type="Proteomes" id="UP000053958">
    <property type="component" value="Unassembled WGS sequence"/>
</dbReference>
<evidence type="ECO:0000313" key="1">
    <source>
        <dbReference type="EMBL" id="KKA17467.1"/>
    </source>
</evidence>
<evidence type="ECO:0000313" key="2">
    <source>
        <dbReference type="Proteomes" id="UP000053958"/>
    </source>
</evidence>